<dbReference type="Pfam" id="PF00011">
    <property type="entry name" value="HSP20"/>
    <property type="match status" value="1"/>
</dbReference>
<dbReference type="InterPro" id="IPR002068">
    <property type="entry name" value="A-crystallin/Hsp20_dom"/>
</dbReference>
<evidence type="ECO:0000313" key="5">
    <source>
        <dbReference type="Proteomes" id="UP000094580"/>
    </source>
</evidence>
<dbReference type="InterPro" id="IPR008978">
    <property type="entry name" value="HSP20-like_chaperone"/>
</dbReference>
<sequence>MSEKEKNNAQDEKQSLSSIDLQHYLKKVDDLIDQSPIRGLFDEIDKFFHKHGVFSSIGVEIIENGEELIIQASMPGVSKEQIYMDLEGTILTIGLKTDTTTEVQNDQSNYSYKKYSYSQSQRVVKLPYPINATTATATYENGMLVIKGTKLPEYQKQIFLD</sequence>
<dbReference type="Proteomes" id="UP000094580">
    <property type="component" value="Unassembled WGS sequence"/>
</dbReference>
<accession>A0ABX2ZZJ2</accession>
<gene>
    <name evidence="4" type="ORF">BED47_01250</name>
</gene>
<feature type="domain" description="SHSP" evidence="3">
    <location>
        <begin position="50"/>
        <end position="161"/>
    </location>
</feature>
<dbReference type="Gene3D" id="2.60.40.790">
    <property type="match status" value="1"/>
</dbReference>
<dbReference type="PROSITE" id="PS01031">
    <property type="entry name" value="SHSP"/>
    <property type="match status" value="1"/>
</dbReference>
<organism evidence="4 5">
    <name type="scientific">Gottfriedia luciferensis</name>
    <dbReference type="NCBI Taxonomy" id="178774"/>
    <lineage>
        <taxon>Bacteria</taxon>
        <taxon>Bacillati</taxon>
        <taxon>Bacillota</taxon>
        <taxon>Bacilli</taxon>
        <taxon>Bacillales</taxon>
        <taxon>Bacillaceae</taxon>
        <taxon>Gottfriedia</taxon>
    </lineage>
</organism>
<name>A0ABX2ZZJ2_9BACI</name>
<dbReference type="SUPFAM" id="SSF49764">
    <property type="entry name" value="HSP20-like chaperones"/>
    <property type="match status" value="1"/>
</dbReference>
<evidence type="ECO:0000256" key="1">
    <source>
        <dbReference type="PROSITE-ProRule" id="PRU00285"/>
    </source>
</evidence>
<evidence type="ECO:0000313" key="4">
    <source>
        <dbReference type="EMBL" id="ODG93824.1"/>
    </source>
</evidence>
<dbReference type="RefSeq" id="WP_069032005.1">
    <property type="nucleotide sequence ID" value="NZ_MDKC01000001.1"/>
</dbReference>
<comment type="similarity">
    <text evidence="1 2">Belongs to the small heat shock protein (HSP20) family.</text>
</comment>
<reference evidence="4 5" key="1">
    <citation type="submission" date="2016-07" db="EMBL/GenBank/DDBJ databases">
        <authorList>
            <person name="Townsley L."/>
            <person name="Shank E.A."/>
        </authorList>
    </citation>
    <scope>NUCLEOTIDE SEQUENCE [LARGE SCALE GENOMIC DNA]</scope>
    <source>
        <strain evidence="4 5">CH01</strain>
    </source>
</reference>
<dbReference type="EMBL" id="MDKC01000001">
    <property type="protein sequence ID" value="ODG93824.1"/>
    <property type="molecule type" value="Genomic_DNA"/>
</dbReference>
<comment type="caution">
    <text evidence="4">The sequence shown here is derived from an EMBL/GenBank/DDBJ whole genome shotgun (WGS) entry which is preliminary data.</text>
</comment>
<proteinExistence type="inferred from homology"/>
<protein>
    <recommendedName>
        <fullName evidence="3">SHSP domain-containing protein</fullName>
    </recommendedName>
</protein>
<evidence type="ECO:0000256" key="2">
    <source>
        <dbReference type="RuleBase" id="RU003616"/>
    </source>
</evidence>
<evidence type="ECO:0000259" key="3">
    <source>
        <dbReference type="PROSITE" id="PS01031"/>
    </source>
</evidence>
<keyword evidence="5" id="KW-1185">Reference proteome</keyword>
<dbReference type="CDD" id="cd06464">
    <property type="entry name" value="ACD_sHsps-like"/>
    <property type="match status" value="1"/>
</dbReference>